<evidence type="ECO:0000256" key="1">
    <source>
        <dbReference type="SAM" id="Coils"/>
    </source>
</evidence>
<dbReference type="EMBL" id="JAIWYP010000009">
    <property type="protein sequence ID" value="KAH3769192.1"/>
    <property type="molecule type" value="Genomic_DNA"/>
</dbReference>
<sequence>MSKRQHSSTASESNATDAAETSFIDVHVFETPDSNKLNKQNKKNSIKSKTVNEKQNRKSMTNFIQSGASKTTIEHTETPIEKRLDEISAKLSHMLTNNDISFIKTIIKDTLEEIKEQFLGSVLKKIEVMEGSVFESKNEIDALKRTIKEQRSEIDALKKAQQDAESIHNSSLNDLEQYGRRNSVRISGLVNDSDQQTSMVVADETISLLSKKLGLKLESKDVDVAHRLRKYAPNKNRPVIVKFVMRQTKIDIMQHAKLLKGTGVFINEDLTKINAEVLSSLRLKEPDLVERAWSREGKLFVRYRGQDRNELVSFDKYKLWLSKPWPNKNNGATRTTYARNVSDSNNSR</sequence>
<protein>
    <submittedName>
        <fullName evidence="3">Uncharacterized protein</fullName>
    </submittedName>
</protein>
<accession>A0A9D4IEA1</accession>
<reference evidence="3" key="2">
    <citation type="submission" date="2020-11" db="EMBL/GenBank/DDBJ databases">
        <authorList>
            <person name="McCartney M.A."/>
            <person name="Auch B."/>
            <person name="Kono T."/>
            <person name="Mallez S."/>
            <person name="Becker A."/>
            <person name="Gohl D.M."/>
            <person name="Silverstein K.A.T."/>
            <person name="Koren S."/>
            <person name="Bechman K.B."/>
            <person name="Herman A."/>
            <person name="Abrahante J.E."/>
            <person name="Garbe J."/>
        </authorList>
    </citation>
    <scope>NUCLEOTIDE SEQUENCE</scope>
    <source>
        <strain evidence="3">Duluth1</strain>
        <tissue evidence="3">Whole animal</tissue>
    </source>
</reference>
<feature type="region of interest" description="Disordered" evidence="2">
    <location>
        <begin position="34"/>
        <end position="55"/>
    </location>
</feature>
<dbReference type="AlphaFoldDB" id="A0A9D4IEA1"/>
<reference evidence="3" key="1">
    <citation type="journal article" date="2019" name="bioRxiv">
        <title>The Genome of the Zebra Mussel, Dreissena polymorpha: A Resource for Invasive Species Research.</title>
        <authorList>
            <person name="McCartney M.A."/>
            <person name="Auch B."/>
            <person name="Kono T."/>
            <person name="Mallez S."/>
            <person name="Zhang Y."/>
            <person name="Obille A."/>
            <person name="Becker A."/>
            <person name="Abrahante J.E."/>
            <person name="Garbe J."/>
            <person name="Badalamenti J.P."/>
            <person name="Herman A."/>
            <person name="Mangelson H."/>
            <person name="Liachko I."/>
            <person name="Sullivan S."/>
            <person name="Sone E.D."/>
            <person name="Koren S."/>
            <person name="Silverstein K.A.T."/>
            <person name="Beckman K.B."/>
            <person name="Gohl D.M."/>
        </authorList>
    </citation>
    <scope>NUCLEOTIDE SEQUENCE</scope>
    <source>
        <strain evidence="3">Duluth1</strain>
        <tissue evidence="3">Whole animal</tissue>
    </source>
</reference>
<dbReference type="Proteomes" id="UP000828390">
    <property type="component" value="Unassembled WGS sequence"/>
</dbReference>
<feature type="coiled-coil region" evidence="1">
    <location>
        <begin position="133"/>
        <end position="167"/>
    </location>
</feature>
<gene>
    <name evidence="3" type="ORF">DPMN_170440</name>
</gene>
<evidence type="ECO:0000313" key="4">
    <source>
        <dbReference type="Proteomes" id="UP000828390"/>
    </source>
</evidence>
<comment type="caution">
    <text evidence="3">The sequence shown here is derived from an EMBL/GenBank/DDBJ whole genome shotgun (WGS) entry which is preliminary data.</text>
</comment>
<name>A0A9D4IEA1_DREPO</name>
<evidence type="ECO:0000256" key="2">
    <source>
        <dbReference type="SAM" id="MobiDB-lite"/>
    </source>
</evidence>
<organism evidence="3 4">
    <name type="scientific">Dreissena polymorpha</name>
    <name type="common">Zebra mussel</name>
    <name type="synonym">Mytilus polymorpha</name>
    <dbReference type="NCBI Taxonomy" id="45954"/>
    <lineage>
        <taxon>Eukaryota</taxon>
        <taxon>Metazoa</taxon>
        <taxon>Spiralia</taxon>
        <taxon>Lophotrochozoa</taxon>
        <taxon>Mollusca</taxon>
        <taxon>Bivalvia</taxon>
        <taxon>Autobranchia</taxon>
        <taxon>Heteroconchia</taxon>
        <taxon>Euheterodonta</taxon>
        <taxon>Imparidentia</taxon>
        <taxon>Neoheterodontei</taxon>
        <taxon>Myida</taxon>
        <taxon>Dreissenoidea</taxon>
        <taxon>Dreissenidae</taxon>
        <taxon>Dreissena</taxon>
    </lineage>
</organism>
<evidence type="ECO:0000313" key="3">
    <source>
        <dbReference type="EMBL" id="KAH3769192.1"/>
    </source>
</evidence>
<proteinExistence type="predicted"/>
<dbReference type="Gene3D" id="3.30.70.1820">
    <property type="entry name" value="L1 transposable element, RRM domain"/>
    <property type="match status" value="1"/>
</dbReference>
<keyword evidence="1" id="KW-0175">Coiled coil</keyword>
<keyword evidence="4" id="KW-1185">Reference proteome</keyword>